<protein>
    <recommendedName>
        <fullName evidence="9">Peptide hydrolase</fullName>
        <ecNumber evidence="9">3.4.-.-</ecNumber>
    </recommendedName>
</protein>
<dbReference type="PANTHER" id="PTHR12147">
    <property type="entry name" value="METALLOPEPTIDASE M28 FAMILY MEMBER"/>
    <property type="match status" value="1"/>
</dbReference>
<feature type="chain" id="PRO_5041020016" description="Peptide hydrolase" evidence="9">
    <location>
        <begin position="20"/>
        <end position="524"/>
    </location>
</feature>
<accession>A0A9W6SUS9</accession>
<dbReference type="CDD" id="cd03876">
    <property type="entry name" value="M28_SGAP_like"/>
    <property type="match status" value="1"/>
</dbReference>
<dbReference type="EMBL" id="BSXN01000128">
    <property type="protein sequence ID" value="GME67243.1"/>
    <property type="molecule type" value="Genomic_DNA"/>
</dbReference>
<feature type="signal peptide" evidence="9">
    <location>
        <begin position="1"/>
        <end position="19"/>
    </location>
</feature>
<proteinExistence type="inferred from homology"/>
<evidence type="ECO:0000256" key="3">
    <source>
        <dbReference type="ARBA" id="ARBA00022438"/>
    </source>
</evidence>
<dbReference type="InterPro" id="IPR041756">
    <property type="entry name" value="M28_SGAP-like"/>
</dbReference>
<dbReference type="InterPro" id="IPR046450">
    <property type="entry name" value="PA_dom_sf"/>
</dbReference>
<evidence type="ECO:0000313" key="13">
    <source>
        <dbReference type="Proteomes" id="UP001165120"/>
    </source>
</evidence>
<evidence type="ECO:0000259" key="10">
    <source>
        <dbReference type="Pfam" id="PF02225"/>
    </source>
</evidence>
<comment type="similarity">
    <text evidence="2">Belongs to the peptidase M28 family. M28A subfamily.</text>
</comment>
<keyword evidence="3" id="KW-0031">Aminopeptidase</keyword>
<dbReference type="GO" id="GO:0006508">
    <property type="term" value="P:proteolysis"/>
    <property type="evidence" value="ECO:0007669"/>
    <property type="project" value="UniProtKB-KW"/>
</dbReference>
<dbReference type="Proteomes" id="UP001165120">
    <property type="component" value="Unassembled WGS sequence"/>
</dbReference>
<keyword evidence="6 9" id="KW-0732">Signal</keyword>
<feature type="domain" description="PA" evidence="10">
    <location>
        <begin position="157"/>
        <end position="241"/>
    </location>
</feature>
<dbReference type="EC" id="3.4.-.-" evidence="9"/>
<gene>
    <name evidence="12" type="ORF">Cboi02_000067200</name>
</gene>
<dbReference type="InterPro" id="IPR045175">
    <property type="entry name" value="M28_fam"/>
</dbReference>
<feature type="domain" description="Peptidase M28" evidence="11">
    <location>
        <begin position="269"/>
        <end position="478"/>
    </location>
</feature>
<reference evidence="12" key="1">
    <citation type="submission" date="2023-04" db="EMBL/GenBank/DDBJ databases">
        <title>Candida boidinii NBRC 10035.</title>
        <authorList>
            <person name="Ichikawa N."/>
            <person name="Sato H."/>
            <person name="Tonouchi N."/>
        </authorList>
    </citation>
    <scope>NUCLEOTIDE SEQUENCE</scope>
    <source>
        <strain evidence="12">NBRC 10035</strain>
    </source>
</reference>
<evidence type="ECO:0000256" key="2">
    <source>
        <dbReference type="ARBA" id="ARBA00005957"/>
    </source>
</evidence>
<evidence type="ECO:0000256" key="1">
    <source>
        <dbReference type="ARBA" id="ARBA00001947"/>
    </source>
</evidence>
<evidence type="ECO:0000256" key="7">
    <source>
        <dbReference type="ARBA" id="ARBA00022801"/>
    </source>
</evidence>
<dbReference type="Pfam" id="PF04389">
    <property type="entry name" value="Peptidase_M28"/>
    <property type="match status" value="1"/>
</dbReference>
<dbReference type="GO" id="GO:0008235">
    <property type="term" value="F:metalloexopeptidase activity"/>
    <property type="evidence" value="ECO:0007669"/>
    <property type="project" value="InterPro"/>
</dbReference>
<evidence type="ECO:0000313" key="12">
    <source>
        <dbReference type="EMBL" id="GME67243.1"/>
    </source>
</evidence>
<dbReference type="FunFam" id="3.40.630.10:FF:000093">
    <property type="entry name" value="Peptide hydrolase"/>
    <property type="match status" value="1"/>
</dbReference>
<sequence>MRSSAIILGLLAASASTNAAPAALLDWFIAKDNELQSPIIIEQQEIIKPLVDSEELQSYINAEGLEARANKLYSLAQKSQKKYKHPTRVIGSKGHWSTIGYVMAELGKLGHYYNITTQPFHAFMGEIYNVSLIIDGVSPKEVIEMDLSPPTPGRKPVTGSLILVENEGCDASDFPAEINGNIALIKRGSCAFGDKSRNAGAAGAIAAIVYNNEPGSIRGTLGTPSGPEVATLGLSKVEGEQYAQLLKDGKALTAELLVDSFVGPIRTLNVIAETKIGDPENIVMLGAHSDSVTAGPGINDDGSGTISLLEVATYLSNFTVNNKVRFAWWAAEEEGLLGSDYYVSQLSPEENSKIRLFMDYDMMASPNFAYQVYNASNAYNPVGSEELKELYIDWYESHGLNYTLIPFDGRSDYDGFIKNGIPGGGIATGAEVIKTPEEEEMFGGEAGISFDPCYHQLCDDLSNLNYTAFVTNTKLIAHSVATYAKSFKGFPERENTTDATTILLQNSEDAPINNFKYHGSKLIM</sequence>
<organism evidence="12 13">
    <name type="scientific">Candida boidinii</name>
    <name type="common">Yeast</name>
    <dbReference type="NCBI Taxonomy" id="5477"/>
    <lineage>
        <taxon>Eukaryota</taxon>
        <taxon>Fungi</taxon>
        <taxon>Dikarya</taxon>
        <taxon>Ascomycota</taxon>
        <taxon>Saccharomycotina</taxon>
        <taxon>Pichiomycetes</taxon>
        <taxon>Pichiales</taxon>
        <taxon>Pichiaceae</taxon>
        <taxon>Ogataea</taxon>
        <taxon>Ogataea/Candida clade</taxon>
    </lineage>
</organism>
<evidence type="ECO:0000256" key="6">
    <source>
        <dbReference type="ARBA" id="ARBA00022729"/>
    </source>
</evidence>
<dbReference type="OrthoDB" id="10013407at2759"/>
<comment type="cofactor">
    <cofactor evidence="1">
        <name>Zn(2+)</name>
        <dbReference type="ChEBI" id="CHEBI:29105"/>
    </cofactor>
</comment>
<keyword evidence="7 9" id="KW-0378">Hydrolase</keyword>
<evidence type="ECO:0000256" key="9">
    <source>
        <dbReference type="RuleBase" id="RU361240"/>
    </source>
</evidence>
<dbReference type="InterPro" id="IPR003137">
    <property type="entry name" value="PA_domain"/>
</dbReference>
<evidence type="ECO:0000256" key="8">
    <source>
        <dbReference type="ARBA" id="ARBA00022833"/>
    </source>
</evidence>
<keyword evidence="4 9" id="KW-0645">Protease</keyword>
<dbReference type="SUPFAM" id="SSF53187">
    <property type="entry name" value="Zn-dependent exopeptidases"/>
    <property type="match status" value="1"/>
</dbReference>
<dbReference type="PANTHER" id="PTHR12147:SF17">
    <property type="entry name" value="AMINOPEPTIDASE Y"/>
    <property type="match status" value="1"/>
</dbReference>
<dbReference type="GO" id="GO:0004177">
    <property type="term" value="F:aminopeptidase activity"/>
    <property type="evidence" value="ECO:0007669"/>
    <property type="project" value="UniProtKB-KW"/>
</dbReference>
<keyword evidence="13" id="KW-1185">Reference proteome</keyword>
<keyword evidence="8 9" id="KW-0862">Zinc</keyword>
<evidence type="ECO:0000256" key="5">
    <source>
        <dbReference type="ARBA" id="ARBA00022723"/>
    </source>
</evidence>
<dbReference type="SUPFAM" id="SSF52025">
    <property type="entry name" value="PA domain"/>
    <property type="match status" value="1"/>
</dbReference>
<dbReference type="GO" id="GO:0046872">
    <property type="term" value="F:metal ion binding"/>
    <property type="evidence" value="ECO:0007669"/>
    <property type="project" value="UniProtKB-KW"/>
</dbReference>
<comment type="caution">
    <text evidence="12">The sequence shown here is derived from an EMBL/GenBank/DDBJ whole genome shotgun (WGS) entry which is preliminary data.</text>
</comment>
<dbReference type="Pfam" id="PF02225">
    <property type="entry name" value="PA"/>
    <property type="match status" value="1"/>
</dbReference>
<dbReference type="InterPro" id="IPR007484">
    <property type="entry name" value="Peptidase_M28"/>
</dbReference>
<name>A0A9W6SUS9_CANBO</name>
<dbReference type="Gene3D" id="3.40.630.10">
    <property type="entry name" value="Zn peptidases"/>
    <property type="match status" value="1"/>
</dbReference>
<dbReference type="Gene3D" id="3.50.30.30">
    <property type="match status" value="1"/>
</dbReference>
<evidence type="ECO:0000256" key="4">
    <source>
        <dbReference type="ARBA" id="ARBA00022670"/>
    </source>
</evidence>
<evidence type="ECO:0000259" key="11">
    <source>
        <dbReference type="Pfam" id="PF04389"/>
    </source>
</evidence>
<keyword evidence="5 9" id="KW-0479">Metal-binding</keyword>
<dbReference type="AlphaFoldDB" id="A0A9W6SUS9"/>